<evidence type="ECO:0000313" key="1">
    <source>
        <dbReference type="EMBL" id="BBI53188.1"/>
    </source>
</evidence>
<reference evidence="2" key="1">
    <citation type="journal article" date="2019" name="Microbiol. Resour. Announc.">
        <title>Complete Genome Sequence of Halomonas olivaria, a Moderately Halophilic Bacterium Isolated from Olive Processing Effluents, Obtained by Nanopore Sequencing.</title>
        <authorList>
            <person name="Nagata S."/>
            <person name="Ii K.M."/>
            <person name="Tsukimi T."/>
            <person name="Miura M.C."/>
            <person name="Galipon J."/>
            <person name="Arakawa K."/>
        </authorList>
    </citation>
    <scope>NUCLEOTIDE SEQUENCE [LARGE SCALE GENOMIC DNA]</scope>
    <source>
        <strain evidence="2">TYRC17</strain>
    </source>
</reference>
<dbReference type="Proteomes" id="UP000289555">
    <property type="component" value="Chromosome"/>
</dbReference>
<dbReference type="EMBL" id="AP019416">
    <property type="protein sequence ID" value="BBI53188.1"/>
    <property type="molecule type" value="Genomic_DNA"/>
</dbReference>
<gene>
    <name evidence="1" type="ORF">HORIV_56090</name>
</gene>
<accession>A0ABM7GQY4</accession>
<organism evidence="1 2">
    <name type="scientific">Vreelandella olivaria</name>
    <dbReference type="NCBI Taxonomy" id="390919"/>
    <lineage>
        <taxon>Bacteria</taxon>
        <taxon>Pseudomonadati</taxon>
        <taxon>Pseudomonadota</taxon>
        <taxon>Gammaproteobacteria</taxon>
        <taxon>Oceanospirillales</taxon>
        <taxon>Halomonadaceae</taxon>
        <taxon>Vreelandella</taxon>
    </lineage>
</organism>
<sequence>MLKHTLIRRNEDPRFLDPGMPANRQASMQLAEPLRFRLRRRQLPEHLPKDWQVRDIDAREVEVSVPAGVLEVLLPDAQLPGFARRLSYPAVLTPRAFTAVFTTPWPIPGGIWR</sequence>
<proteinExistence type="predicted"/>
<evidence type="ECO:0000313" key="2">
    <source>
        <dbReference type="Proteomes" id="UP000289555"/>
    </source>
</evidence>
<name>A0ABM7GQY4_9GAMM</name>
<keyword evidence="2" id="KW-1185">Reference proteome</keyword>
<protein>
    <submittedName>
        <fullName evidence="1">Uncharacterized protein</fullName>
    </submittedName>
</protein>